<name>Q3KBT6_PSEPF</name>
<dbReference type="EMBL" id="CP000094">
    <property type="protein sequence ID" value="ABA74768.1"/>
    <property type="molecule type" value="Genomic_DNA"/>
</dbReference>
<protein>
    <submittedName>
        <fullName evidence="2">Uncharacterized protein</fullName>
    </submittedName>
</protein>
<dbReference type="eggNOG" id="ENOG5032UQD">
    <property type="taxonomic scope" value="Bacteria"/>
</dbReference>
<keyword evidence="1" id="KW-1133">Transmembrane helix</keyword>
<dbReference type="RefSeq" id="WP_011334427.1">
    <property type="nucleotide sequence ID" value="NC_007492.2"/>
</dbReference>
<keyword evidence="1" id="KW-0472">Membrane</keyword>
<dbReference type="AlphaFoldDB" id="Q3KBT6"/>
<gene>
    <name evidence="2" type="ordered locus">Pfl01_3030</name>
</gene>
<keyword evidence="1" id="KW-0812">Transmembrane</keyword>
<evidence type="ECO:0000256" key="1">
    <source>
        <dbReference type="SAM" id="Phobius"/>
    </source>
</evidence>
<feature type="transmembrane region" description="Helical" evidence="1">
    <location>
        <begin position="109"/>
        <end position="131"/>
    </location>
</feature>
<accession>Q3KBT6</accession>
<dbReference type="HOGENOM" id="CLU_093402_0_0_6"/>
<reference evidence="2 3" key="1">
    <citation type="journal article" date="2009" name="Genome Biol.">
        <title>Genomic and genetic analyses of diversity and plant interactions of Pseudomonas fluorescens.</title>
        <authorList>
            <person name="Silby M.W."/>
            <person name="Cerdeno-Tarraga A.M."/>
            <person name="Vernikos G.S."/>
            <person name="Giddens S.R."/>
            <person name="Jackson R.W."/>
            <person name="Preston G.M."/>
            <person name="Zhang X.X."/>
            <person name="Moon C.D."/>
            <person name="Gehrig S.M."/>
            <person name="Godfrey S.A."/>
            <person name="Knight C.G."/>
            <person name="Malone J.G."/>
            <person name="Robinson Z."/>
            <person name="Spiers A.J."/>
            <person name="Harris S."/>
            <person name="Challis G.L."/>
            <person name="Yaxley A.M."/>
            <person name="Harris D."/>
            <person name="Seeger K."/>
            <person name="Murphy L."/>
            <person name="Rutter S."/>
            <person name="Squares R."/>
            <person name="Quail M.A."/>
            <person name="Saunders E."/>
            <person name="Mavromatis K."/>
            <person name="Brettin T.S."/>
            <person name="Bentley S.D."/>
            <person name="Hothersall J."/>
            <person name="Stephens E."/>
            <person name="Thomas C.M."/>
            <person name="Parkhill J."/>
            <person name="Levy S.B."/>
            <person name="Rainey P.B."/>
            <person name="Thomson N.R."/>
        </authorList>
    </citation>
    <scope>NUCLEOTIDE SEQUENCE [LARGE SCALE GENOMIC DNA]</scope>
    <source>
        <strain evidence="2 3">Pf0-1</strain>
    </source>
</reference>
<proteinExistence type="predicted"/>
<evidence type="ECO:0000313" key="3">
    <source>
        <dbReference type="Proteomes" id="UP000002704"/>
    </source>
</evidence>
<organism evidence="2 3">
    <name type="scientific">Pseudomonas fluorescens (strain Pf0-1)</name>
    <dbReference type="NCBI Taxonomy" id="205922"/>
    <lineage>
        <taxon>Bacteria</taxon>
        <taxon>Pseudomonadati</taxon>
        <taxon>Pseudomonadota</taxon>
        <taxon>Gammaproteobacteria</taxon>
        <taxon>Pseudomonadales</taxon>
        <taxon>Pseudomonadaceae</taxon>
        <taxon>Pseudomonas</taxon>
    </lineage>
</organism>
<dbReference type="Proteomes" id="UP000002704">
    <property type="component" value="Chromosome"/>
</dbReference>
<sequence>MAGTSQEQAHDRNFQALFGAARKVLEAVEIDESKSRRATDALRELQDSVEKKLVRLEAGVKQSIESSAQSTANQAAELLSKRFTEADAAAQRAAELYNMAAKKLNSRRWLYFLSAQATILTLVVVSLYLWVPSLDEIKARRGEVARLDELGSRVEWSKCNVGNGQTRDCIRTDESEHADFFEDRTKKGKTYRIPKGY</sequence>
<evidence type="ECO:0000313" key="2">
    <source>
        <dbReference type="EMBL" id="ABA74768.1"/>
    </source>
</evidence>
<dbReference type="KEGG" id="pfo:Pfl01_3030"/>